<sequence length="575" mass="66217">MGMKEAYKRFRWSKVMADLYSRVIQEACDTSSTVQADLLGYLFLSGTKRADTVVVEWCHTFIDYFFKNLRKVDVDGGGMLMTLYTSLLPLLFATKLGDMEYWNAFFAQVGAIKRQLKSATESLEDGMEDLSPVTACCIEFIANHWDPFHDTSRPPLPPEENEETESLTENDDIPLKRWENYPAEQTLNFVDLCLRYQARNYLGIFFQQIWARVIESGEYGTSVLYYTSVTKAWPGLIEKFPECRRISRQIFSHAFRSLLLGYVDSEERHVDLQHTMSRLDSIDLVDSLEQCVMISCSPGMTPKPDMLEYIARLAEELARSGEPEQLERIRHIQDNCLDALISFLDLSPLSEEDYSTSSFETCAVFRLLDLCIMCGHRKTEHVLDRCCGPDVYDGAYIRCGLITILKRLPSFLQTRGLSLVDEPYARFAGEIIRKFIDNVLGPSPYPDISLEAWRAMGCGCELCEEHLVPLFPGLENEMQTPYLYSVEVRMGHEDRVHLQSRLRKMRRWGVQLKTKGYPPHTLQIDKPRELDGLIVWFKRLVEVQEILWLLGEPDCQEMVLGHGYEWVINHQACGS</sequence>
<evidence type="ECO:0000256" key="1">
    <source>
        <dbReference type="SAM" id="MobiDB-lite"/>
    </source>
</evidence>
<comment type="caution">
    <text evidence="2">The sequence shown here is derived from an EMBL/GenBank/DDBJ whole genome shotgun (WGS) entry which is preliminary data.</text>
</comment>
<protein>
    <submittedName>
        <fullName evidence="2">Uncharacterized protein</fullName>
    </submittedName>
</protein>
<dbReference type="EMBL" id="JAYKXP010000025">
    <property type="protein sequence ID" value="KAK7045427.1"/>
    <property type="molecule type" value="Genomic_DNA"/>
</dbReference>
<name>A0AAW0D3G3_9AGAR</name>
<evidence type="ECO:0000313" key="3">
    <source>
        <dbReference type="Proteomes" id="UP001383192"/>
    </source>
</evidence>
<accession>A0AAW0D3G3</accession>
<reference evidence="2 3" key="1">
    <citation type="submission" date="2024-01" db="EMBL/GenBank/DDBJ databases">
        <title>A draft genome for a cacao thread blight-causing isolate of Paramarasmius palmivorus.</title>
        <authorList>
            <person name="Baruah I.K."/>
            <person name="Bukari Y."/>
            <person name="Amoako-Attah I."/>
            <person name="Meinhardt L.W."/>
            <person name="Bailey B.A."/>
            <person name="Cohen S.P."/>
        </authorList>
    </citation>
    <scope>NUCLEOTIDE SEQUENCE [LARGE SCALE GENOMIC DNA]</scope>
    <source>
        <strain evidence="2 3">GH-12</strain>
    </source>
</reference>
<dbReference type="Proteomes" id="UP001383192">
    <property type="component" value="Unassembled WGS sequence"/>
</dbReference>
<feature type="compositionally biased region" description="Acidic residues" evidence="1">
    <location>
        <begin position="159"/>
        <end position="169"/>
    </location>
</feature>
<keyword evidence="3" id="KW-1185">Reference proteome</keyword>
<gene>
    <name evidence="2" type="ORF">VNI00_007680</name>
</gene>
<dbReference type="AlphaFoldDB" id="A0AAW0D3G3"/>
<organism evidence="2 3">
    <name type="scientific">Paramarasmius palmivorus</name>
    <dbReference type="NCBI Taxonomy" id="297713"/>
    <lineage>
        <taxon>Eukaryota</taxon>
        <taxon>Fungi</taxon>
        <taxon>Dikarya</taxon>
        <taxon>Basidiomycota</taxon>
        <taxon>Agaricomycotina</taxon>
        <taxon>Agaricomycetes</taxon>
        <taxon>Agaricomycetidae</taxon>
        <taxon>Agaricales</taxon>
        <taxon>Marasmiineae</taxon>
        <taxon>Marasmiaceae</taxon>
        <taxon>Paramarasmius</taxon>
    </lineage>
</organism>
<feature type="region of interest" description="Disordered" evidence="1">
    <location>
        <begin position="149"/>
        <end position="169"/>
    </location>
</feature>
<evidence type="ECO:0000313" key="2">
    <source>
        <dbReference type="EMBL" id="KAK7045427.1"/>
    </source>
</evidence>
<proteinExistence type="predicted"/>